<organism evidence="8 9">
    <name type="scientific">Cellvibrio zantedeschiae</name>
    <dbReference type="NCBI Taxonomy" id="1237077"/>
    <lineage>
        <taxon>Bacteria</taxon>
        <taxon>Pseudomonadati</taxon>
        <taxon>Pseudomonadota</taxon>
        <taxon>Gammaproteobacteria</taxon>
        <taxon>Cellvibrionales</taxon>
        <taxon>Cellvibrionaceae</taxon>
        <taxon>Cellvibrio</taxon>
    </lineage>
</organism>
<accession>A0ABQ3BCX6</accession>
<dbReference type="CDD" id="cd01347">
    <property type="entry name" value="ligand_gated_channel"/>
    <property type="match status" value="1"/>
</dbReference>
<dbReference type="RefSeq" id="WP_189420470.1">
    <property type="nucleotide sequence ID" value="NZ_BMYZ01000003.1"/>
</dbReference>
<evidence type="ECO:0000256" key="3">
    <source>
        <dbReference type="ARBA" id="ARBA00023237"/>
    </source>
</evidence>
<keyword evidence="5" id="KW-0732">Signal</keyword>
<evidence type="ECO:0000259" key="7">
    <source>
        <dbReference type="Pfam" id="PF07715"/>
    </source>
</evidence>
<keyword evidence="8" id="KW-0675">Receptor</keyword>
<dbReference type="Gene3D" id="2.40.170.20">
    <property type="entry name" value="TonB-dependent receptor, beta-barrel domain"/>
    <property type="match status" value="2"/>
</dbReference>
<feature type="chain" id="PRO_5047164084" evidence="5">
    <location>
        <begin position="31"/>
        <end position="1074"/>
    </location>
</feature>
<evidence type="ECO:0000256" key="1">
    <source>
        <dbReference type="ARBA" id="ARBA00004442"/>
    </source>
</evidence>
<dbReference type="Pfam" id="PF00593">
    <property type="entry name" value="TonB_dep_Rec_b-barrel"/>
    <property type="match status" value="1"/>
</dbReference>
<comment type="similarity">
    <text evidence="4">Belongs to the TonB-dependent receptor family.</text>
</comment>
<keyword evidence="3" id="KW-0998">Cell outer membrane</keyword>
<dbReference type="InterPro" id="IPR037066">
    <property type="entry name" value="Plug_dom_sf"/>
</dbReference>
<feature type="signal peptide" evidence="5">
    <location>
        <begin position="1"/>
        <end position="30"/>
    </location>
</feature>
<dbReference type="EMBL" id="BMYZ01000003">
    <property type="protein sequence ID" value="GGY84836.1"/>
    <property type="molecule type" value="Genomic_DNA"/>
</dbReference>
<keyword evidence="4" id="KW-0798">TonB box</keyword>
<evidence type="ECO:0000256" key="4">
    <source>
        <dbReference type="RuleBase" id="RU003357"/>
    </source>
</evidence>
<dbReference type="Gene3D" id="2.170.130.10">
    <property type="entry name" value="TonB-dependent receptor, plug domain"/>
    <property type="match status" value="1"/>
</dbReference>
<keyword evidence="9" id="KW-1185">Reference proteome</keyword>
<keyword evidence="2 4" id="KW-0472">Membrane</keyword>
<reference evidence="9" key="1">
    <citation type="journal article" date="2019" name="Int. J. Syst. Evol. Microbiol.">
        <title>The Global Catalogue of Microorganisms (GCM) 10K type strain sequencing project: providing services to taxonomists for standard genome sequencing and annotation.</title>
        <authorList>
            <consortium name="The Broad Institute Genomics Platform"/>
            <consortium name="The Broad Institute Genome Sequencing Center for Infectious Disease"/>
            <person name="Wu L."/>
            <person name="Ma J."/>
        </authorList>
    </citation>
    <scope>NUCLEOTIDE SEQUENCE [LARGE SCALE GENOMIC DNA]</scope>
    <source>
        <strain evidence="9">KCTC 32239</strain>
    </source>
</reference>
<dbReference type="InterPro" id="IPR012910">
    <property type="entry name" value="Plug_dom"/>
</dbReference>
<dbReference type="InterPro" id="IPR010104">
    <property type="entry name" value="TonB_rcpt_bac"/>
</dbReference>
<evidence type="ECO:0000313" key="9">
    <source>
        <dbReference type="Proteomes" id="UP000619761"/>
    </source>
</evidence>
<dbReference type="Pfam" id="PF07715">
    <property type="entry name" value="Plug"/>
    <property type="match status" value="1"/>
</dbReference>
<dbReference type="InterPro" id="IPR000531">
    <property type="entry name" value="Beta-barrel_TonB"/>
</dbReference>
<comment type="subcellular location">
    <subcellularLocation>
        <location evidence="1 4">Cell outer membrane</location>
    </subcellularLocation>
</comment>
<dbReference type="PANTHER" id="PTHR40980">
    <property type="entry name" value="PLUG DOMAIN-CONTAINING PROTEIN"/>
    <property type="match status" value="1"/>
</dbReference>
<dbReference type="Proteomes" id="UP000619761">
    <property type="component" value="Unassembled WGS sequence"/>
</dbReference>
<feature type="domain" description="TonB-dependent receptor-like beta-barrel" evidence="6">
    <location>
        <begin position="537"/>
        <end position="1040"/>
    </location>
</feature>
<proteinExistence type="inferred from homology"/>
<feature type="domain" description="TonB-dependent receptor plug" evidence="7">
    <location>
        <begin position="56"/>
        <end position="164"/>
    </location>
</feature>
<dbReference type="SUPFAM" id="SSF56935">
    <property type="entry name" value="Porins"/>
    <property type="match status" value="1"/>
</dbReference>
<evidence type="ECO:0000256" key="5">
    <source>
        <dbReference type="SAM" id="SignalP"/>
    </source>
</evidence>
<dbReference type="PANTHER" id="PTHR40980:SF3">
    <property type="entry name" value="TONB-DEPENDENT RECEPTOR-LIKE BETA-BARREL DOMAIN-CONTAINING PROTEIN"/>
    <property type="match status" value="1"/>
</dbReference>
<evidence type="ECO:0000256" key="2">
    <source>
        <dbReference type="ARBA" id="ARBA00023136"/>
    </source>
</evidence>
<sequence length="1074" mass="116588">MSRTNLTFQKKLMPLMISLVAAGGAELAFAQTDAVEEVVVSGYRESLAKALDIKRKDTTQVDAIVAEDIGKFPDMNLAESLQRVSGVSIDRSGGEGRQISVRGLGSDFTRVRLNGMEALSTAGQGSSGPNRTRGFDFQTFASELFSEVKVSKTQNAAMDEGSLGSTVDLRAGRPFDYKGFAATASVQGTYNELTEKSNPRISALITDQNEDGTFGGLLSASYSQRNIVEQGFNPIRFDWGNGSGTAGQANTGGTVTSTANPNAMYGFCTPVGYTGVQVPRNPLAAELGSATNLARNNGYGTFGIDANNCATGVPRPANTAANIAAYETATNSWMPRYPGWRSTTHDLERVGVTGSLQFRPTDATLINFDLLYSKYHKDSREDTLGANLHRAVNIGGRAQIVVKKAEVDDKQRLIYAELDNVDFRTESAQIEEQTEFAQYSLSLAHDFNDSWHIDASVGTSSSKFEMPKNSLVSFDNTNLDGFVWDARDSIKSPKMTYPFDLTSTADWKWLGYGSVPLNTNGNPKGVNISEIRINPQAVDNSFDTGKIDLTYTLNDSVKISGGFAHKDYLMESQEWRHINYGLAASALPSGTTVADVSQMLEGYGKGLSGAPESWLVPNFDKVAELMGIYGNKDTGVPGGNYALADVGHFGASANNYSVEEKSTSAYLQVDFTVPVLGRDLRGNFGTRYTKTDIISKGYTPCAATAAVPATGTSPAIPAKVAGDNNCAGSEEFYGVASASATPGARFYVPVEATNEYDDWLPSLNLAWDLTDDVVLRFAAAKTMARPNLNTLSPTISGVPTGYTNDDALYGINAGNPKVEPYRADTYDLGAEWYFDEGAMVSAAVFYKDIKSYIQRVRQVQTWDQTGWPTNLLPTGFDGNETFNIQSYYNTPGGPLKGYELSFQQPFKFLPGIWQHFGIQANYTHVESQIDYVQASSVNSTTREVTTTYSKNNLVNMSPSSYNATFYYDDGKFSARISAAFRDRYLTAILIPEAGVYLASAGGATVYTADVTGKQATTNVDFNMSYNLNDQITLTFAAINLTDQFDDVYGDSSVMATNKYTHTGREYTLGARYKF</sequence>
<protein>
    <submittedName>
        <fullName evidence="8">TonB-dependent receptor</fullName>
    </submittedName>
</protein>
<evidence type="ECO:0000259" key="6">
    <source>
        <dbReference type="Pfam" id="PF00593"/>
    </source>
</evidence>
<dbReference type="NCBIfam" id="TIGR01782">
    <property type="entry name" value="TonB-Xanth-Caul"/>
    <property type="match status" value="1"/>
</dbReference>
<gene>
    <name evidence="8" type="primary">iroN</name>
    <name evidence="8" type="ORF">GCM10011613_32350</name>
</gene>
<evidence type="ECO:0000313" key="8">
    <source>
        <dbReference type="EMBL" id="GGY84836.1"/>
    </source>
</evidence>
<comment type="caution">
    <text evidence="8">The sequence shown here is derived from an EMBL/GenBank/DDBJ whole genome shotgun (WGS) entry which is preliminary data.</text>
</comment>
<dbReference type="InterPro" id="IPR036942">
    <property type="entry name" value="Beta-barrel_TonB_sf"/>
</dbReference>
<name>A0ABQ3BCX6_9GAMM</name>